<reference evidence="2 3" key="1">
    <citation type="journal article" date="2015" name="Genome Announc.">
        <title>Genome Sequence of Lactobacillus curieae CCTCC M 2011381T, a Novel Producer of Gamma-aminobutyric Acid.</title>
        <authorList>
            <person name="Wang Y."/>
            <person name="Wang Y."/>
            <person name="Lang C."/>
            <person name="Wei D."/>
            <person name="Xu P."/>
            <person name="Xie J."/>
        </authorList>
    </citation>
    <scope>NUCLEOTIDE SEQUENCE [LARGE SCALE GENOMIC DNA]</scope>
    <source>
        <strain evidence="2 3">CCTCC M 2011381</strain>
    </source>
</reference>
<gene>
    <name evidence="2" type="ORF">PL11_003050</name>
</gene>
<protein>
    <submittedName>
        <fullName evidence="2">Uncharacterized protein</fullName>
    </submittedName>
</protein>
<dbReference type="EMBL" id="CP018906">
    <property type="protein sequence ID" value="AQW20964.1"/>
    <property type="molecule type" value="Genomic_DNA"/>
</dbReference>
<feature type="transmembrane region" description="Helical" evidence="1">
    <location>
        <begin position="24"/>
        <end position="41"/>
    </location>
</feature>
<keyword evidence="1" id="KW-0472">Membrane</keyword>
<evidence type="ECO:0000313" key="3">
    <source>
        <dbReference type="Proteomes" id="UP000030361"/>
    </source>
</evidence>
<dbReference type="RefSeq" id="WP_035166285.1">
    <property type="nucleotide sequence ID" value="NZ_CP018906.1"/>
</dbReference>
<dbReference type="Proteomes" id="UP000030361">
    <property type="component" value="Chromosome"/>
</dbReference>
<keyword evidence="1" id="KW-1133">Transmembrane helix</keyword>
<accession>A0A1S6QH78</accession>
<proteinExistence type="predicted"/>
<keyword evidence="1" id="KW-0812">Transmembrane</keyword>
<sequence length="83" mass="10173">MKFQIHRYQPRHATVRTDSKWETFKRWFVIIGWISFIFHVLKWSAPFLFLLLLETLSATLKSFPMFGLGVFMDWQEKDFKDRE</sequence>
<dbReference type="KEGG" id="lcu:PL11_003050"/>
<name>A0A1S6QH78_9LACO</name>
<organism evidence="2 3">
    <name type="scientific">Lentilactobacillus curieae</name>
    <dbReference type="NCBI Taxonomy" id="1138822"/>
    <lineage>
        <taxon>Bacteria</taxon>
        <taxon>Bacillati</taxon>
        <taxon>Bacillota</taxon>
        <taxon>Bacilli</taxon>
        <taxon>Lactobacillales</taxon>
        <taxon>Lactobacillaceae</taxon>
        <taxon>Lentilactobacillus</taxon>
    </lineage>
</organism>
<evidence type="ECO:0000313" key="2">
    <source>
        <dbReference type="EMBL" id="AQW20964.1"/>
    </source>
</evidence>
<evidence type="ECO:0000256" key="1">
    <source>
        <dbReference type="SAM" id="Phobius"/>
    </source>
</evidence>
<dbReference type="AlphaFoldDB" id="A0A1S6QH78"/>
<keyword evidence="3" id="KW-1185">Reference proteome</keyword>